<proteinExistence type="predicted"/>
<feature type="transmembrane region" description="Helical" evidence="1">
    <location>
        <begin position="27"/>
        <end position="47"/>
    </location>
</feature>
<feature type="transmembrane region" description="Helical" evidence="1">
    <location>
        <begin position="247"/>
        <end position="269"/>
    </location>
</feature>
<gene>
    <name evidence="2" type="ORF">LD004_11630</name>
</gene>
<dbReference type="RefSeq" id="WP_120071116.1">
    <property type="nucleotide sequence ID" value="NZ_BAABZH010000001.1"/>
</dbReference>
<feature type="transmembrane region" description="Helical" evidence="1">
    <location>
        <begin position="113"/>
        <end position="131"/>
    </location>
</feature>
<accession>A0AAW4SWG7</accession>
<comment type="caution">
    <text evidence="2">The sequence shown here is derived from an EMBL/GenBank/DDBJ whole genome shotgun (WGS) entry which is preliminary data.</text>
</comment>
<feature type="transmembrane region" description="Helical" evidence="1">
    <location>
        <begin position="172"/>
        <end position="192"/>
    </location>
</feature>
<dbReference type="EMBL" id="JAIWYE010000022">
    <property type="protein sequence ID" value="MCA4704269.1"/>
    <property type="molecule type" value="Genomic_DNA"/>
</dbReference>
<name>A0AAW4SWG7_9BACE</name>
<evidence type="ECO:0008006" key="4">
    <source>
        <dbReference type="Google" id="ProtNLM"/>
    </source>
</evidence>
<organism evidence="2 3">
    <name type="scientific">Bacteroides xylanisolvens</name>
    <dbReference type="NCBI Taxonomy" id="371601"/>
    <lineage>
        <taxon>Bacteria</taxon>
        <taxon>Pseudomonadati</taxon>
        <taxon>Bacteroidota</taxon>
        <taxon>Bacteroidia</taxon>
        <taxon>Bacteroidales</taxon>
        <taxon>Bacteroidaceae</taxon>
        <taxon>Bacteroides</taxon>
    </lineage>
</organism>
<keyword evidence="1" id="KW-1133">Transmembrane helix</keyword>
<dbReference type="AlphaFoldDB" id="A0AAW4SWG7"/>
<keyword evidence="1" id="KW-0812">Transmembrane</keyword>
<keyword evidence="1" id="KW-0472">Membrane</keyword>
<feature type="transmembrane region" description="Helical" evidence="1">
    <location>
        <begin position="204"/>
        <end position="227"/>
    </location>
</feature>
<dbReference type="Proteomes" id="UP001198461">
    <property type="component" value="Unassembled WGS sequence"/>
</dbReference>
<evidence type="ECO:0000313" key="2">
    <source>
        <dbReference type="EMBL" id="MCA4704269.1"/>
    </source>
</evidence>
<reference evidence="2" key="1">
    <citation type="submission" date="2023-08" db="EMBL/GenBank/DDBJ databases">
        <title>Mucin Metabolism Genes Underlie the Key Renovations of Bacteroides xylanisolvens Genomes in Captive Great Apes.</title>
        <authorList>
            <person name="Nishida A.H."/>
        </authorList>
    </citation>
    <scope>NUCLEOTIDE SEQUENCE</scope>
    <source>
        <strain evidence="2">P13.H9</strain>
    </source>
</reference>
<protein>
    <recommendedName>
        <fullName evidence="4">ABC transporter permease</fullName>
    </recommendedName>
</protein>
<evidence type="ECO:0000313" key="3">
    <source>
        <dbReference type="Proteomes" id="UP001198461"/>
    </source>
</evidence>
<evidence type="ECO:0000256" key="1">
    <source>
        <dbReference type="SAM" id="Phobius"/>
    </source>
</evidence>
<sequence>MIKDTFFSLPRFMNLCRKEMVENWRSNVLRMVLMYGVMAVVMVWNGYFEYRYWHSGQIEDPAWTFLLVVFIWSLWGFGCLSASFTMEKMKTKTSRTSMLMVPATPFEKFFSRWFVFTVVFLVIFLISYKLADYTRFIIYSLAYPEEKDFIIPVDLSHLVGERKTYYTLCRTGLQFGALLSAYFFVQSLFVLGSSIWPKNSFLKTFASGTVIAIVYFLLAVFMSKMFLENGNYYSENVFTGMSEDTAMSIMIVVGIFFTLMNWTLAYFRFKESEIVNRM</sequence>
<feature type="transmembrane region" description="Helical" evidence="1">
    <location>
        <begin position="62"/>
        <end position="85"/>
    </location>
</feature>